<feature type="repeat" description="LDL-receptor class B" evidence="1">
    <location>
        <begin position="143"/>
        <end position="185"/>
    </location>
</feature>
<dbReference type="InterPro" id="IPR000033">
    <property type="entry name" value="LDLR_classB_rpt"/>
</dbReference>
<feature type="domain" description="VWFD" evidence="4">
    <location>
        <begin position="663"/>
        <end position="848"/>
    </location>
</feature>
<dbReference type="Gene3D" id="2.120.10.30">
    <property type="entry name" value="TolB, C-terminal domain"/>
    <property type="match status" value="1"/>
</dbReference>
<keyword evidence="2" id="KW-1133">Transmembrane helix</keyword>
<dbReference type="InterPro" id="IPR050778">
    <property type="entry name" value="Cueball_EGF_LRP_Nidogen"/>
</dbReference>
<dbReference type="Pfam" id="PF00094">
    <property type="entry name" value="VWD"/>
    <property type="match status" value="1"/>
</dbReference>
<dbReference type="SUPFAM" id="SSF63825">
    <property type="entry name" value="YWTD domain"/>
    <property type="match status" value="1"/>
</dbReference>
<feature type="signal peptide" evidence="3">
    <location>
        <begin position="1"/>
        <end position="29"/>
    </location>
</feature>
<dbReference type="InterPro" id="IPR058727">
    <property type="entry name" value="Helical_Vwde"/>
</dbReference>
<keyword evidence="3" id="KW-0732">Signal</keyword>
<dbReference type="InterPro" id="IPR001846">
    <property type="entry name" value="VWF_type-D"/>
</dbReference>
<dbReference type="OrthoDB" id="10001041at2759"/>
<accession>A0A8S3SPU2</accession>
<feature type="transmembrane region" description="Helical" evidence="2">
    <location>
        <begin position="1254"/>
        <end position="1277"/>
    </location>
</feature>
<dbReference type="PANTHER" id="PTHR46513">
    <property type="entry name" value="VITELLOGENIN RECEPTOR-LIKE PROTEIN-RELATED-RELATED"/>
    <property type="match status" value="1"/>
</dbReference>
<protein>
    <recommendedName>
        <fullName evidence="4">VWFD domain-containing protein</fullName>
    </recommendedName>
</protein>
<evidence type="ECO:0000313" key="6">
    <source>
        <dbReference type="Proteomes" id="UP000683360"/>
    </source>
</evidence>
<evidence type="ECO:0000259" key="4">
    <source>
        <dbReference type="PROSITE" id="PS51233"/>
    </source>
</evidence>
<proteinExistence type="predicted"/>
<organism evidence="5 6">
    <name type="scientific">Mytilus edulis</name>
    <name type="common">Blue mussel</name>
    <dbReference type="NCBI Taxonomy" id="6550"/>
    <lineage>
        <taxon>Eukaryota</taxon>
        <taxon>Metazoa</taxon>
        <taxon>Spiralia</taxon>
        <taxon>Lophotrochozoa</taxon>
        <taxon>Mollusca</taxon>
        <taxon>Bivalvia</taxon>
        <taxon>Autobranchia</taxon>
        <taxon>Pteriomorphia</taxon>
        <taxon>Mytilida</taxon>
        <taxon>Mytiloidea</taxon>
        <taxon>Mytilidae</taxon>
        <taxon>Mytilinae</taxon>
        <taxon>Mytilus</taxon>
    </lineage>
</organism>
<sequence length="1350" mass="152164">MCRLLITGTMNGFQTLLVLSTLFIASVNGCCWTHGGCFYKYTCCATYSTGPNFIVLDWNRLYLINKNESTVTKLVVDIPRQSSESLQIDYHKKKSYIYWVDPYSGTLHRTCYPCSNSERMIEEIIPKSSLYHPISFAIDSDNDHIYWSDSSYDAIIRSNLDGSNETVIINGSGFGIGHLTLDVKNSWIYFMDDEIGSIERCNFDGNDQVTVISDSVMTTKSRILLEFEVGRIHWTVRYMIRSAFLNGSDVQEINGYGFKYSGYLINGIAVNNDNLFYTDNRGSRYVNQVDRTGNNFARAARVHSSINDIKIYHGEVIRDPCVTYTRLDNAEKRSTGFFADWTSEESISDDMLKEGWYRIYSDNGGDIPTTQLPGTKYCGTMNPVWLNGTLPKFVDGNMTIEACIQTNQSVCEESIHIVTRNCDGYNVYYLRPTPANSSYCFGSGPVHCPASMSSETEYYPGCSSNFPTNSVSNNNNLLFKDITDAIVMKEMDWHGKYKMNMEVKCAIRMRNSNESTPGPYVYSPVFKAGLYPDKYYYTVTEGESINITFTSTVPVGCISSHPDFRSQCEQNFYIFRPYNQKPLCTNNMIKRDIVFKAESCGIKLGNLDWMEKRTLQVYGYNDGLYNVNIRYAYIKLSASSVSKPNNIWKDVTVVDKDSVLKNRLCQSYNDPHFRTFDGKYYDYMGVGEYVMYKNDIGPYRVHALFTSCGSGIPGTSCICGIAIRSKNTLFVLRLCEMISRREKYLLKQPVITLTTSCDKNDMTIINTNNNFKIVLPIGTEIHFSIARRFISVISIKPSVKDINTAKGLCGVPSTTKDPSDDFTDRVNGPINDGQIFADSWRISSDMVDEKLFNEKPIFLKANNDAYKSIGTVDNNKNNPDLATFCSCEQQPGITDSLDEFNSVNCNLTDSTQQCSSESTSSIGSYVKYESCFQPLPQPQRRRRSVISSHKINKRSLSNNDDVVDFLPLTYSDDVNDTDIEPPATFRNGWTSDRAYNTCFNSINGALQNDMYKDYVDVPVEKFIEACVKDIEVAGDTTFITDTVNAMVTSIMTELLKTESLYTQKSTDGSQTLLEYFASGLCLNNCSDNGICKSGLCSCDNEHMGEDCSYNASSPPSGISLPFDGECKLTIRSCEAINVFGEFLTTSVWCKRRHFQILENGLLYTPSGELVLTEYRNPFMITLYLPASRKKRSVDNTVLSEGYDISFSYDGQNFGKETSIIIYDDLKYSCNTTTKTCISLIDDESADETKTKKNVIMIVVPVTVSVVVIIVIIGVIYFKLTTKASKAKIASYGDELDQKKTSSDNGIGRENTVSELEFNFEDNTDMDAFAIQYPPRKENMDGWNGSIKTYK</sequence>
<dbReference type="EMBL" id="CAJPWZ010001791">
    <property type="protein sequence ID" value="CAG2223723.1"/>
    <property type="molecule type" value="Genomic_DNA"/>
</dbReference>
<gene>
    <name evidence="5" type="ORF">MEDL_37020</name>
</gene>
<dbReference type="PROSITE" id="PS51120">
    <property type="entry name" value="LDLRB"/>
    <property type="match status" value="1"/>
</dbReference>
<evidence type="ECO:0000256" key="3">
    <source>
        <dbReference type="SAM" id="SignalP"/>
    </source>
</evidence>
<reference evidence="5" key="1">
    <citation type="submission" date="2021-03" db="EMBL/GenBank/DDBJ databases">
        <authorList>
            <person name="Bekaert M."/>
        </authorList>
    </citation>
    <scope>NUCLEOTIDE SEQUENCE</scope>
</reference>
<comment type="caution">
    <text evidence="5">The sequence shown here is derived from an EMBL/GenBank/DDBJ whole genome shotgun (WGS) entry which is preliminary data.</text>
</comment>
<name>A0A8S3SPU2_MYTED</name>
<feature type="chain" id="PRO_5035775126" description="VWFD domain-containing protein" evidence="3">
    <location>
        <begin position="30"/>
        <end position="1350"/>
    </location>
</feature>
<keyword evidence="2" id="KW-0812">Transmembrane</keyword>
<dbReference type="Pfam" id="PF26129">
    <property type="entry name" value="Vwde"/>
    <property type="match status" value="1"/>
</dbReference>
<evidence type="ECO:0000256" key="2">
    <source>
        <dbReference type="SAM" id="Phobius"/>
    </source>
</evidence>
<dbReference type="SMART" id="SM00135">
    <property type="entry name" value="LY"/>
    <property type="match status" value="3"/>
</dbReference>
<dbReference type="InterPro" id="IPR011042">
    <property type="entry name" value="6-blade_b-propeller_TolB-like"/>
</dbReference>
<dbReference type="PANTHER" id="PTHR46513:SF44">
    <property type="entry name" value="LDL RECEPTOR RELATED PROTEIN 4"/>
    <property type="match status" value="1"/>
</dbReference>
<keyword evidence="6" id="KW-1185">Reference proteome</keyword>
<dbReference type="PROSITE" id="PS51233">
    <property type="entry name" value="VWFD"/>
    <property type="match status" value="1"/>
</dbReference>
<keyword evidence="2" id="KW-0472">Membrane</keyword>
<evidence type="ECO:0000256" key="1">
    <source>
        <dbReference type="PROSITE-ProRule" id="PRU00461"/>
    </source>
</evidence>
<evidence type="ECO:0000313" key="5">
    <source>
        <dbReference type="EMBL" id="CAG2223723.1"/>
    </source>
</evidence>
<dbReference type="Proteomes" id="UP000683360">
    <property type="component" value="Unassembled WGS sequence"/>
</dbReference>